<dbReference type="PROSITE" id="PS50077">
    <property type="entry name" value="HEAT_REPEAT"/>
    <property type="match status" value="1"/>
</dbReference>
<dbReference type="SUPFAM" id="SSF48371">
    <property type="entry name" value="ARM repeat"/>
    <property type="match status" value="1"/>
</dbReference>
<dbReference type="EMBL" id="CAJNOK010020696">
    <property type="protein sequence ID" value="CAF1320577.1"/>
    <property type="molecule type" value="Genomic_DNA"/>
</dbReference>
<keyword evidence="1" id="KW-0677">Repeat</keyword>
<proteinExistence type="predicted"/>
<protein>
    <recommendedName>
        <fullName evidence="3">TOG domain-containing protein</fullName>
    </recommendedName>
</protein>
<feature type="repeat" description="HEAT" evidence="2">
    <location>
        <begin position="159"/>
        <end position="193"/>
    </location>
</feature>
<dbReference type="InterPro" id="IPR011989">
    <property type="entry name" value="ARM-like"/>
</dbReference>
<dbReference type="InterPro" id="IPR016024">
    <property type="entry name" value="ARM-type_fold"/>
</dbReference>
<evidence type="ECO:0000313" key="5">
    <source>
        <dbReference type="EMBL" id="CAF4130495.1"/>
    </source>
</evidence>
<dbReference type="Proteomes" id="UP000682733">
    <property type="component" value="Unassembled WGS sequence"/>
</dbReference>
<dbReference type="AlphaFoldDB" id="A0A8S2EV95"/>
<comment type="caution">
    <text evidence="4">The sequence shown here is derived from an EMBL/GenBank/DDBJ whole genome shotgun (WGS) entry which is preliminary data.</text>
</comment>
<dbReference type="EMBL" id="CAJOBA010042299">
    <property type="protein sequence ID" value="CAF4130495.1"/>
    <property type="molecule type" value="Genomic_DNA"/>
</dbReference>
<feature type="domain" description="TOG" evidence="3">
    <location>
        <begin position="5"/>
        <end position="223"/>
    </location>
</feature>
<evidence type="ECO:0000256" key="2">
    <source>
        <dbReference type="PROSITE-ProRule" id="PRU00103"/>
    </source>
</evidence>
<dbReference type="Gene3D" id="1.25.10.10">
    <property type="entry name" value="Leucine-rich Repeat Variant"/>
    <property type="match status" value="1"/>
</dbReference>
<feature type="non-terminal residue" evidence="4">
    <location>
        <position position="272"/>
    </location>
</feature>
<evidence type="ECO:0000256" key="1">
    <source>
        <dbReference type="ARBA" id="ARBA00022737"/>
    </source>
</evidence>
<evidence type="ECO:0000313" key="4">
    <source>
        <dbReference type="EMBL" id="CAF1320577.1"/>
    </source>
</evidence>
<reference evidence="4" key="1">
    <citation type="submission" date="2021-02" db="EMBL/GenBank/DDBJ databases">
        <authorList>
            <person name="Nowell W R."/>
        </authorList>
    </citation>
    <scope>NUCLEOTIDE SEQUENCE</scope>
</reference>
<gene>
    <name evidence="4" type="ORF">OVA965_LOCUS29418</name>
    <name evidence="5" type="ORF">TMI583_LOCUS30190</name>
</gene>
<sequence length="272" mass="31812">MTHTMQTQQSNNLDQFYSAVISDEPSQRLECFPALASYLNDQNNLLECKNTHEFITGLIKWVESSNHKIVCNGLRVLEMFAERLDNEFECYVPAVVPYAIFIVVQGCIHNLGDSKCQRIWDLLRPSLEHRIFRVKVEGQRLLIRTLDIFGESTVQLNKILPLISKLLNDSNRQVQQQTIDTLTEIYRRFGEKVWTYISKDNITETRLKILYEKFNDGAMSKTMLEKEDRQLKDLELALAEGDITQKYFENRRTTLLESYAQHLQIDEKQIVD</sequence>
<dbReference type="InterPro" id="IPR021133">
    <property type="entry name" value="HEAT_type_2"/>
</dbReference>
<name>A0A8S2EV95_9BILA</name>
<evidence type="ECO:0000259" key="3">
    <source>
        <dbReference type="SMART" id="SM01349"/>
    </source>
</evidence>
<accession>A0A8S2EV95</accession>
<dbReference type="InterPro" id="IPR034085">
    <property type="entry name" value="TOG"/>
</dbReference>
<organism evidence="4 6">
    <name type="scientific">Didymodactylos carnosus</name>
    <dbReference type="NCBI Taxonomy" id="1234261"/>
    <lineage>
        <taxon>Eukaryota</taxon>
        <taxon>Metazoa</taxon>
        <taxon>Spiralia</taxon>
        <taxon>Gnathifera</taxon>
        <taxon>Rotifera</taxon>
        <taxon>Eurotatoria</taxon>
        <taxon>Bdelloidea</taxon>
        <taxon>Philodinida</taxon>
        <taxon>Philodinidae</taxon>
        <taxon>Didymodactylos</taxon>
    </lineage>
</organism>
<evidence type="ECO:0000313" key="6">
    <source>
        <dbReference type="Proteomes" id="UP000677228"/>
    </source>
</evidence>
<dbReference type="SMART" id="SM01349">
    <property type="entry name" value="TOG"/>
    <property type="match status" value="1"/>
</dbReference>
<dbReference type="Proteomes" id="UP000677228">
    <property type="component" value="Unassembled WGS sequence"/>
</dbReference>